<keyword evidence="4" id="KW-1185">Reference proteome</keyword>
<evidence type="ECO:0000313" key="3">
    <source>
        <dbReference type="Proteomes" id="UP000621390"/>
    </source>
</evidence>
<evidence type="ECO:0000313" key="1">
    <source>
        <dbReference type="EMBL" id="MBJ7265577.1"/>
    </source>
</evidence>
<name>A0A8I1G6M5_9GAMM</name>
<evidence type="ECO:0000313" key="4">
    <source>
        <dbReference type="Proteomes" id="UP000655994"/>
    </source>
</evidence>
<protein>
    <submittedName>
        <fullName evidence="2">Uncharacterized protein</fullName>
    </submittedName>
</protein>
<dbReference type="EMBL" id="JAEMOS010000002">
    <property type="protein sequence ID" value="MBJ7265577.1"/>
    <property type="molecule type" value="Genomic_DNA"/>
</dbReference>
<reference evidence="2 4" key="1">
    <citation type="submission" date="2020-09" db="EMBL/GenBank/DDBJ databases">
        <title>Draft Genomes of Bacterial Isolates from North Pond Shallow Sediments.</title>
        <authorList>
            <person name="Kiel Reese B."/>
            <person name="Mullis M."/>
            <person name="Weisend R.E."/>
        </authorList>
    </citation>
    <scope>NUCLEOTIDE SEQUENCE</scope>
    <source>
        <strain evidence="2">KJE-2</strain>
        <strain evidence="1 4">KJE-3</strain>
    </source>
</reference>
<gene>
    <name evidence="1" type="ORF">JHC10_01330</name>
    <name evidence="2" type="ORF">JHC11_12210</name>
</gene>
<accession>A0A8I1G6M5</accession>
<evidence type="ECO:0000313" key="2">
    <source>
        <dbReference type="EMBL" id="MBJ7316749.1"/>
    </source>
</evidence>
<proteinExistence type="predicted"/>
<dbReference type="Proteomes" id="UP000621390">
    <property type="component" value="Unassembled WGS sequence"/>
</dbReference>
<sequence>MTFGFAIFHTPESASSSSITAITEGSEKQLERYDELNPDIFWISNVDRLQMTKAKLNSLGNLKHCDFMSVSIPQITKEYILSKQPIEEMSLTEQRDIFDALNHVLTSITELFPEADIAKSSALFESVRECLGDGQTKMTKIVLMIMQSQFRVSQELPSPTLSGSQRIVDLSFPRAVYNEHLLTLPIPSGDWKNVKRNDDTFEPLFSANPDDVPGELENIASKTCALVCLKLIEKQDNEALKGLSLNNVNASWLTIPEAYAISLRTSIKVTDAIMSASVTTGLESLRIKEELTHYERLSQQVGLLLQEGVEALISKVLIGDRERKFPSPEAVYLASYNRLLMNDALNAIHDRGVTVTRIGLNTITVAVEERDLEDILHLGYEQGLKITNESEHIHSASELSEPVAQSELSHA</sequence>
<dbReference type="EMBL" id="JAEMOP010000009">
    <property type="protein sequence ID" value="MBJ7316749.1"/>
    <property type="molecule type" value="Genomic_DNA"/>
</dbReference>
<dbReference type="AlphaFoldDB" id="A0A8I1G6M5"/>
<dbReference type="Proteomes" id="UP000655994">
    <property type="component" value="Unassembled WGS sequence"/>
</dbReference>
<organism evidence="2 3">
    <name type="scientific">Idiomarina abyssalis</name>
    <dbReference type="NCBI Taxonomy" id="86102"/>
    <lineage>
        <taxon>Bacteria</taxon>
        <taxon>Pseudomonadati</taxon>
        <taxon>Pseudomonadota</taxon>
        <taxon>Gammaproteobacteria</taxon>
        <taxon>Alteromonadales</taxon>
        <taxon>Idiomarinaceae</taxon>
        <taxon>Idiomarina</taxon>
    </lineage>
</organism>
<comment type="caution">
    <text evidence="2">The sequence shown here is derived from an EMBL/GenBank/DDBJ whole genome shotgun (WGS) entry which is preliminary data.</text>
</comment>
<dbReference type="RefSeq" id="WP_199493476.1">
    <property type="nucleotide sequence ID" value="NZ_JAEMOP010000009.1"/>
</dbReference>